<dbReference type="GO" id="GO:0000156">
    <property type="term" value="F:phosphorelay response regulator activity"/>
    <property type="evidence" value="ECO:0007669"/>
    <property type="project" value="InterPro"/>
</dbReference>
<dbReference type="SMART" id="SM00448">
    <property type="entry name" value="REC"/>
    <property type="match status" value="1"/>
</dbReference>
<organism evidence="4 5">
    <name type="scientific">Candidatus Cryptobacteroides intestinavium</name>
    <dbReference type="NCBI Taxonomy" id="2840766"/>
    <lineage>
        <taxon>Bacteria</taxon>
        <taxon>Pseudomonadati</taxon>
        <taxon>Bacteroidota</taxon>
        <taxon>Bacteroidia</taxon>
        <taxon>Bacteroidales</taxon>
        <taxon>Candidatus Cryptobacteroides</taxon>
    </lineage>
</organism>
<evidence type="ECO:0000259" key="3">
    <source>
        <dbReference type="PROSITE" id="PS50930"/>
    </source>
</evidence>
<dbReference type="Proteomes" id="UP000823661">
    <property type="component" value="Unassembled WGS sequence"/>
</dbReference>
<dbReference type="PANTHER" id="PTHR37299">
    <property type="entry name" value="TRANSCRIPTIONAL REGULATOR-RELATED"/>
    <property type="match status" value="1"/>
</dbReference>
<dbReference type="Pfam" id="PF04397">
    <property type="entry name" value="LytTR"/>
    <property type="match status" value="1"/>
</dbReference>
<accession>A0A9D9HIH8</accession>
<reference evidence="4" key="1">
    <citation type="submission" date="2020-10" db="EMBL/GenBank/DDBJ databases">
        <authorList>
            <person name="Gilroy R."/>
        </authorList>
    </citation>
    <scope>NUCLEOTIDE SEQUENCE</scope>
    <source>
        <strain evidence="4">B1-20833</strain>
    </source>
</reference>
<dbReference type="Gene3D" id="2.40.50.1020">
    <property type="entry name" value="LytTr DNA-binding domain"/>
    <property type="match status" value="1"/>
</dbReference>
<dbReference type="InterPro" id="IPR007492">
    <property type="entry name" value="LytTR_DNA-bd_dom"/>
</dbReference>
<evidence type="ECO:0000313" key="5">
    <source>
        <dbReference type="Proteomes" id="UP000823661"/>
    </source>
</evidence>
<gene>
    <name evidence="4" type="ORF">IAC06_01360</name>
</gene>
<keyword evidence="1" id="KW-0597">Phosphoprotein</keyword>
<name>A0A9D9HIH8_9BACT</name>
<dbReference type="PANTHER" id="PTHR37299:SF1">
    <property type="entry name" value="STAGE 0 SPORULATION PROTEIN A HOMOLOG"/>
    <property type="match status" value="1"/>
</dbReference>
<dbReference type="EMBL" id="JADIMI010000013">
    <property type="protein sequence ID" value="MBO8451517.1"/>
    <property type="molecule type" value="Genomic_DNA"/>
</dbReference>
<feature type="modified residue" description="4-aspartylphosphate" evidence="1">
    <location>
        <position position="55"/>
    </location>
</feature>
<evidence type="ECO:0000313" key="4">
    <source>
        <dbReference type="EMBL" id="MBO8451517.1"/>
    </source>
</evidence>
<feature type="domain" description="Response regulatory" evidence="2">
    <location>
        <begin position="3"/>
        <end position="115"/>
    </location>
</feature>
<dbReference type="PROSITE" id="PS50110">
    <property type="entry name" value="RESPONSE_REGULATORY"/>
    <property type="match status" value="1"/>
</dbReference>
<dbReference type="Pfam" id="PF00072">
    <property type="entry name" value="Response_reg"/>
    <property type="match status" value="1"/>
</dbReference>
<dbReference type="Gene3D" id="3.40.50.2300">
    <property type="match status" value="1"/>
</dbReference>
<dbReference type="GO" id="GO:0003677">
    <property type="term" value="F:DNA binding"/>
    <property type="evidence" value="ECO:0007669"/>
    <property type="project" value="InterPro"/>
</dbReference>
<proteinExistence type="predicted"/>
<evidence type="ECO:0000256" key="1">
    <source>
        <dbReference type="PROSITE-ProRule" id="PRU00169"/>
    </source>
</evidence>
<dbReference type="InterPro" id="IPR046947">
    <property type="entry name" value="LytR-like"/>
</dbReference>
<reference evidence="4" key="2">
    <citation type="journal article" date="2021" name="PeerJ">
        <title>Extensive microbial diversity within the chicken gut microbiome revealed by metagenomics and culture.</title>
        <authorList>
            <person name="Gilroy R."/>
            <person name="Ravi A."/>
            <person name="Getino M."/>
            <person name="Pursley I."/>
            <person name="Horton D.L."/>
            <person name="Alikhan N.F."/>
            <person name="Baker D."/>
            <person name="Gharbi K."/>
            <person name="Hall N."/>
            <person name="Watson M."/>
            <person name="Adriaenssens E.M."/>
            <person name="Foster-Nyarko E."/>
            <person name="Jarju S."/>
            <person name="Secka A."/>
            <person name="Antonio M."/>
            <person name="Oren A."/>
            <person name="Chaudhuri R.R."/>
            <person name="La Ragione R."/>
            <person name="Hildebrand F."/>
            <person name="Pallen M.J."/>
        </authorList>
    </citation>
    <scope>NUCLEOTIDE SEQUENCE</scope>
    <source>
        <strain evidence="4">B1-20833</strain>
    </source>
</reference>
<feature type="domain" description="HTH LytTR-type" evidence="3">
    <location>
        <begin position="143"/>
        <end position="249"/>
    </location>
</feature>
<dbReference type="SUPFAM" id="SSF52172">
    <property type="entry name" value="CheY-like"/>
    <property type="match status" value="1"/>
</dbReference>
<evidence type="ECO:0000259" key="2">
    <source>
        <dbReference type="PROSITE" id="PS50110"/>
    </source>
</evidence>
<dbReference type="SMART" id="SM00850">
    <property type="entry name" value="LytTR"/>
    <property type="match status" value="1"/>
</dbReference>
<comment type="caution">
    <text evidence="4">The sequence shown here is derived from an EMBL/GenBank/DDBJ whole genome shotgun (WGS) entry which is preliminary data.</text>
</comment>
<protein>
    <submittedName>
        <fullName evidence="4">Response regulator transcription factor</fullName>
    </submittedName>
</protein>
<dbReference type="PROSITE" id="PS50930">
    <property type="entry name" value="HTH_LYTTR"/>
    <property type="match status" value="1"/>
</dbReference>
<dbReference type="InterPro" id="IPR001789">
    <property type="entry name" value="Sig_transdc_resp-reg_receiver"/>
</dbReference>
<sequence>MTGYVLIEDERFACEEMNRMMRKLRPEYSCLGSAGSVEEAVALLKRTRPDLMLVDVSLADGICFEIFDQVPEDIPVIFTTAYDEYAIKAFKVNSVDYLLKPVDEGDLEAALQKFERRSAVRNHSSELERLRSDFISRNRKNRFLVQAGDSYRHIETKDIAYFYSEEKYTFLHLFSGGRYVIGYSLDQLEGMLDPGMFFRVSRGFITSIDAVVESTRYFGNRMVLRLEPEFPQRVLVSRGRVNAFLRWADGIYDETV</sequence>
<dbReference type="AlphaFoldDB" id="A0A9D9HIH8"/>
<dbReference type="InterPro" id="IPR011006">
    <property type="entry name" value="CheY-like_superfamily"/>
</dbReference>